<dbReference type="AlphaFoldDB" id="A0A433SF25"/>
<protein>
    <recommendedName>
        <fullName evidence="10">Protoheme IX farnesyltransferase</fullName>
        <ecNumber evidence="10">2.5.1.141</ecNumber>
    </recommendedName>
    <alternativeName>
        <fullName evidence="10">Heme B farnesyltransferase</fullName>
    </alternativeName>
    <alternativeName>
        <fullName evidence="10">Heme O synthase</fullName>
    </alternativeName>
</protein>
<dbReference type="EMBL" id="PQSP01000002">
    <property type="protein sequence ID" value="RUS67296.1"/>
    <property type="molecule type" value="Genomic_DNA"/>
</dbReference>
<dbReference type="InterPro" id="IPR000537">
    <property type="entry name" value="UbiA_prenyltransferase"/>
</dbReference>
<dbReference type="FunFam" id="1.10.357.140:FF:000001">
    <property type="entry name" value="Protoheme IX farnesyltransferase"/>
    <property type="match status" value="1"/>
</dbReference>
<dbReference type="NCBIfam" id="NF003348">
    <property type="entry name" value="PRK04375.1-1"/>
    <property type="match status" value="1"/>
</dbReference>
<keyword evidence="4 10" id="KW-0808">Transferase</keyword>
<feature type="transmembrane region" description="Helical" evidence="10">
    <location>
        <begin position="121"/>
        <end position="141"/>
    </location>
</feature>
<evidence type="ECO:0000313" key="12">
    <source>
        <dbReference type="Proteomes" id="UP000286947"/>
    </source>
</evidence>
<sequence>MSYNKATLSLQRPAHIKSYLQITKPGIIFGNLVSVMGGALLAAQGHVQLGVLLATLLGVACVIACGCVLNNYIDRDIDSRMERTRNRALVRGEITPRAALVYASVLGVVGLVLLYTQTTRLAAVCAVLGLLIYVGAYSLYFKRHSVHGTFIGSFSGAFPPVIGYCAVSGQFDLAAVILFVMFSLWQMPHSYAIAIFRQGDYARAQLPVLPLVRGITNAKWQIAIYIVLFTVAAALLSLLGYTGYAYLVCVSVVGVIWFYLALKGFDVSDHKAWAKKVFAFSIMVVIVLSTGMALDYRAQNTVHASVPSIQGLVFLPQPKV</sequence>
<dbReference type="InterPro" id="IPR030470">
    <property type="entry name" value="UbiA_prenylTrfase_CS"/>
</dbReference>
<dbReference type="PANTHER" id="PTHR43448:SF2">
    <property type="entry name" value="PROTOHEME IX FARNESYLTRANSFERASE, MITOCHONDRIAL"/>
    <property type="match status" value="1"/>
</dbReference>
<keyword evidence="5 10" id="KW-0812">Transmembrane</keyword>
<evidence type="ECO:0000256" key="10">
    <source>
        <dbReference type="HAMAP-Rule" id="MF_00154"/>
    </source>
</evidence>
<dbReference type="Proteomes" id="UP000286947">
    <property type="component" value="Unassembled WGS sequence"/>
</dbReference>
<evidence type="ECO:0000313" key="11">
    <source>
        <dbReference type="EMBL" id="RUS67296.1"/>
    </source>
</evidence>
<dbReference type="GO" id="GO:0008495">
    <property type="term" value="F:protoheme IX farnesyltransferase activity"/>
    <property type="evidence" value="ECO:0007669"/>
    <property type="project" value="UniProtKB-UniRule"/>
</dbReference>
<proteinExistence type="inferred from homology"/>
<comment type="miscellaneous">
    <text evidence="10">Carbon 2 of the heme B porphyrin ring is defined according to the Fischer nomenclature.</text>
</comment>
<feature type="transmembrane region" description="Helical" evidence="10">
    <location>
        <begin position="173"/>
        <end position="196"/>
    </location>
</feature>
<evidence type="ECO:0000256" key="3">
    <source>
        <dbReference type="ARBA" id="ARBA00022519"/>
    </source>
</evidence>
<dbReference type="NCBIfam" id="TIGR01473">
    <property type="entry name" value="cyoE_ctaB"/>
    <property type="match status" value="1"/>
</dbReference>
<feature type="transmembrane region" description="Helical" evidence="10">
    <location>
        <begin position="245"/>
        <end position="265"/>
    </location>
</feature>
<dbReference type="EC" id="2.5.1.141" evidence="10"/>
<dbReference type="InterPro" id="IPR044878">
    <property type="entry name" value="UbiA_sf"/>
</dbReference>
<evidence type="ECO:0000256" key="4">
    <source>
        <dbReference type="ARBA" id="ARBA00022679"/>
    </source>
</evidence>
<evidence type="ECO:0000256" key="1">
    <source>
        <dbReference type="ARBA" id="ARBA00004651"/>
    </source>
</evidence>
<evidence type="ECO:0000256" key="5">
    <source>
        <dbReference type="ARBA" id="ARBA00022692"/>
    </source>
</evidence>
<dbReference type="OrthoDB" id="9814417at2"/>
<dbReference type="Pfam" id="PF01040">
    <property type="entry name" value="UbiA"/>
    <property type="match status" value="1"/>
</dbReference>
<comment type="function">
    <text evidence="10">Converts heme B (protoheme IX) to heme O by substitution of the vinyl group on carbon 2 of heme B porphyrin ring with a hydroxyethyl farnesyl side group.</text>
</comment>
<comment type="similarity">
    <text evidence="10">Belongs to the UbiA prenyltransferase family. Protoheme IX farnesyltransferase subfamily.</text>
</comment>
<keyword evidence="3" id="KW-0997">Cell inner membrane</keyword>
<feature type="transmembrane region" description="Helical" evidence="10">
    <location>
        <begin position="148"/>
        <end position="167"/>
    </location>
</feature>
<dbReference type="GO" id="GO:0005886">
    <property type="term" value="C:plasma membrane"/>
    <property type="evidence" value="ECO:0007669"/>
    <property type="project" value="UniProtKB-SubCell"/>
</dbReference>
<comment type="pathway">
    <text evidence="10">Porphyrin-containing compound metabolism; heme O biosynthesis; heme O from protoheme: step 1/1.</text>
</comment>
<comment type="catalytic activity">
    <reaction evidence="9 10">
        <text>heme b + (2E,6E)-farnesyl diphosphate + H2O = Fe(II)-heme o + diphosphate</text>
        <dbReference type="Rhea" id="RHEA:28070"/>
        <dbReference type="ChEBI" id="CHEBI:15377"/>
        <dbReference type="ChEBI" id="CHEBI:33019"/>
        <dbReference type="ChEBI" id="CHEBI:60344"/>
        <dbReference type="ChEBI" id="CHEBI:60530"/>
        <dbReference type="ChEBI" id="CHEBI:175763"/>
        <dbReference type="EC" id="2.5.1.141"/>
    </reaction>
</comment>
<dbReference type="RefSeq" id="WP_126979219.1">
    <property type="nucleotide sequence ID" value="NZ_PQSP01000002.1"/>
</dbReference>
<feature type="transmembrane region" description="Helical" evidence="10">
    <location>
        <begin position="26"/>
        <end position="43"/>
    </location>
</feature>
<comment type="subcellular location">
    <subcellularLocation>
        <location evidence="1 10">Cell membrane</location>
        <topology evidence="1 10">Multi-pass membrane protein</topology>
    </subcellularLocation>
</comment>
<organism evidence="11 12">
    <name type="scientific">Saezia sanguinis</name>
    <dbReference type="NCBI Taxonomy" id="1965230"/>
    <lineage>
        <taxon>Bacteria</taxon>
        <taxon>Pseudomonadati</taxon>
        <taxon>Pseudomonadota</taxon>
        <taxon>Betaproteobacteria</taxon>
        <taxon>Burkholderiales</taxon>
        <taxon>Saeziaceae</taxon>
        <taxon>Saezia</taxon>
    </lineage>
</organism>
<comment type="caution">
    <text evidence="11">The sequence shown here is derived from an EMBL/GenBank/DDBJ whole genome shotgun (WGS) entry which is preliminary data.</text>
</comment>
<evidence type="ECO:0000256" key="7">
    <source>
        <dbReference type="ARBA" id="ARBA00023133"/>
    </source>
</evidence>
<dbReference type="CDD" id="cd13957">
    <property type="entry name" value="PT_UbiA_Cox10"/>
    <property type="match status" value="1"/>
</dbReference>
<keyword evidence="6 10" id="KW-1133">Transmembrane helix</keyword>
<evidence type="ECO:0000256" key="8">
    <source>
        <dbReference type="ARBA" id="ARBA00023136"/>
    </source>
</evidence>
<reference evidence="11 12" key="1">
    <citation type="submission" date="2018-01" db="EMBL/GenBank/DDBJ databases">
        <title>Saezia sanguinis gen. nov., sp. nov., in the order Burkholderiales isolated from human blood.</title>
        <authorList>
            <person name="Medina-Pascual M.J."/>
            <person name="Valdezate S."/>
            <person name="Monzon S."/>
            <person name="Cuesta I."/>
            <person name="Carrasco G."/>
            <person name="Villalon P."/>
            <person name="Saez-Nieto J.A."/>
        </authorList>
    </citation>
    <scope>NUCLEOTIDE SEQUENCE [LARGE SCALE GENOMIC DNA]</scope>
    <source>
        <strain evidence="11 12">CNM695-12</strain>
    </source>
</reference>
<evidence type="ECO:0000256" key="2">
    <source>
        <dbReference type="ARBA" id="ARBA00022475"/>
    </source>
</evidence>
<feature type="transmembrane region" description="Helical" evidence="10">
    <location>
        <begin position="222"/>
        <end position="239"/>
    </location>
</feature>
<accession>A0A433SF25</accession>
<dbReference type="InterPro" id="IPR006369">
    <property type="entry name" value="Protohaem_IX_farnesylTrfase"/>
</dbReference>
<name>A0A433SF25_9BURK</name>
<dbReference type="PROSITE" id="PS00943">
    <property type="entry name" value="UBIA"/>
    <property type="match status" value="1"/>
</dbReference>
<evidence type="ECO:0000256" key="6">
    <source>
        <dbReference type="ARBA" id="ARBA00022989"/>
    </source>
</evidence>
<dbReference type="GO" id="GO:0048034">
    <property type="term" value="P:heme O biosynthetic process"/>
    <property type="evidence" value="ECO:0007669"/>
    <property type="project" value="UniProtKB-UniRule"/>
</dbReference>
<gene>
    <name evidence="11" type="primary">cyoE</name>
    <name evidence="10" type="synonym">ctaB</name>
    <name evidence="11" type="ORF">CUZ56_01240</name>
</gene>
<evidence type="ECO:0000256" key="9">
    <source>
        <dbReference type="ARBA" id="ARBA00047690"/>
    </source>
</evidence>
<feature type="transmembrane region" description="Helical" evidence="10">
    <location>
        <begin position="277"/>
        <end position="294"/>
    </location>
</feature>
<keyword evidence="2 10" id="KW-1003">Cell membrane</keyword>
<keyword evidence="12" id="KW-1185">Reference proteome</keyword>
<keyword evidence="8 10" id="KW-0472">Membrane</keyword>
<dbReference type="UniPathway" id="UPA00834">
    <property type="reaction ID" value="UER00712"/>
</dbReference>
<feature type="transmembrane region" description="Helical" evidence="10">
    <location>
        <begin position="94"/>
        <end position="115"/>
    </location>
</feature>
<feature type="transmembrane region" description="Helical" evidence="10">
    <location>
        <begin position="49"/>
        <end position="73"/>
    </location>
</feature>
<dbReference type="Gene3D" id="1.10.357.140">
    <property type="entry name" value="UbiA prenyltransferase"/>
    <property type="match status" value="1"/>
</dbReference>
<dbReference type="HAMAP" id="MF_00154">
    <property type="entry name" value="CyoE_CtaB"/>
    <property type="match status" value="1"/>
</dbReference>
<keyword evidence="7 10" id="KW-0350">Heme biosynthesis</keyword>
<dbReference type="PANTHER" id="PTHR43448">
    <property type="entry name" value="PROTOHEME IX FARNESYLTRANSFERASE, MITOCHONDRIAL"/>
    <property type="match status" value="1"/>
</dbReference>